<organism evidence="3 4">
    <name type="scientific">Amnibacterium endophyticum</name>
    <dbReference type="NCBI Taxonomy" id="2109337"/>
    <lineage>
        <taxon>Bacteria</taxon>
        <taxon>Bacillati</taxon>
        <taxon>Actinomycetota</taxon>
        <taxon>Actinomycetes</taxon>
        <taxon>Micrococcales</taxon>
        <taxon>Microbacteriaceae</taxon>
        <taxon>Amnibacterium</taxon>
    </lineage>
</organism>
<dbReference type="NCBIfam" id="TIGR03618">
    <property type="entry name" value="Rv1155_F420"/>
    <property type="match status" value="1"/>
</dbReference>
<gene>
    <name evidence="3" type="ORF">ACFSBI_09780</name>
</gene>
<dbReference type="PANTHER" id="PTHR35176:SF6">
    <property type="entry name" value="HEME OXYGENASE HI_0854-RELATED"/>
    <property type="match status" value="1"/>
</dbReference>
<protein>
    <submittedName>
        <fullName evidence="3">PPOX class F420-dependent oxidoreductase</fullName>
        <ecNumber evidence="3">1.-.-.-</ecNumber>
    </submittedName>
</protein>
<dbReference type="InterPro" id="IPR052019">
    <property type="entry name" value="F420H2_bilvrd_red/Heme_oxyg"/>
</dbReference>
<dbReference type="EMBL" id="JBHUEA010000013">
    <property type="protein sequence ID" value="MFD1721840.1"/>
    <property type="molecule type" value="Genomic_DNA"/>
</dbReference>
<dbReference type="Gene3D" id="2.30.110.10">
    <property type="entry name" value="Electron Transport, Fmn-binding Protein, Chain A"/>
    <property type="match status" value="1"/>
</dbReference>
<evidence type="ECO:0000313" key="3">
    <source>
        <dbReference type="EMBL" id="MFD1721840.1"/>
    </source>
</evidence>
<evidence type="ECO:0000256" key="1">
    <source>
        <dbReference type="ARBA" id="ARBA00023002"/>
    </source>
</evidence>
<dbReference type="RefSeq" id="WP_377934428.1">
    <property type="nucleotide sequence ID" value="NZ_JBHUEA010000013.1"/>
</dbReference>
<dbReference type="GO" id="GO:0016491">
    <property type="term" value="F:oxidoreductase activity"/>
    <property type="evidence" value="ECO:0007669"/>
    <property type="project" value="UniProtKB-KW"/>
</dbReference>
<dbReference type="EC" id="1.-.-.-" evidence="3"/>
<feature type="domain" description="Pyridoxamine 5'-phosphate oxidase N-terminal" evidence="2">
    <location>
        <begin position="3"/>
        <end position="127"/>
    </location>
</feature>
<dbReference type="InterPro" id="IPR011576">
    <property type="entry name" value="Pyridox_Oxase_N"/>
</dbReference>
<keyword evidence="1 3" id="KW-0560">Oxidoreductase</keyword>
<accession>A0ABW4LGE1</accession>
<dbReference type="InterPro" id="IPR019920">
    <property type="entry name" value="F420-binding_dom_put"/>
</dbReference>
<reference evidence="4" key="1">
    <citation type="journal article" date="2019" name="Int. J. Syst. Evol. Microbiol.">
        <title>The Global Catalogue of Microorganisms (GCM) 10K type strain sequencing project: providing services to taxonomists for standard genome sequencing and annotation.</title>
        <authorList>
            <consortium name="The Broad Institute Genomics Platform"/>
            <consortium name="The Broad Institute Genome Sequencing Center for Infectious Disease"/>
            <person name="Wu L."/>
            <person name="Ma J."/>
        </authorList>
    </citation>
    <scope>NUCLEOTIDE SEQUENCE [LARGE SCALE GENOMIC DNA]</scope>
    <source>
        <strain evidence="4">CGMCC 1.12471</strain>
    </source>
</reference>
<comment type="caution">
    <text evidence="3">The sequence shown here is derived from an EMBL/GenBank/DDBJ whole genome shotgun (WGS) entry which is preliminary data.</text>
</comment>
<dbReference type="InterPro" id="IPR012349">
    <property type="entry name" value="Split_barrel_FMN-bd"/>
</dbReference>
<dbReference type="PANTHER" id="PTHR35176">
    <property type="entry name" value="HEME OXYGENASE HI_0854-RELATED"/>
    <property type="match status" value="1"/>
</dbReference>
<dbReference type="SUPFAM" id="SSF50475">
    <property type="entry name" value="FMN-binding split barrel"/>
    <property type="match status" value="1"/>
</dbReference>
<evidence type="ECO:0000313" key="4">
    <source>
        <dbReference type="Proteomes" id="UP001597347"/>
    </source>
</evidence>
<dbReference type="Proteomes" id="UP001597347">
    <property type="component" value="Unassembled WGS sequence"/>
</dbReference>
<name>A0ABW4LGE1_9MICO</name>
<evidence type="ECO:0000259" key="2">
    <source>
        <dbReference type="Pfam" id="PF01243"/>
    </source>
</evidence>
<sequence>MDLPETVLALLHRASPCYLATTMPDGSPQLTQVWVGTDGEHVVVNTVAGFQKLRNIERDPRVAVAVADPDDPSSYVQIRGTVVETTTDGAREHIDELSQKYLGRPYPWFGGTDQQRVIVRIRPDRVSSPRG</sequence>
<dbReference type="Pfam" id="PF01243">
    <property type="entry name" value="PNPOx_N"/>
    <property type="match status" value="1"/>
</dbReference>
<keyword evidence="4" id="KW-1185">Reference proteome</keyword>
<proteinExistence type="predicted"/>